<dbReference type="InterPro" id="IPR045851">
    <property type="entry name" value="AMP-bd_C_sf"/>
</dbReference>
<feature type="domain" description="AMP-dependent synthetase/ligase" evidence="2">
    <location>
        <begin position="82"/>
        <end position="429"/>
    </location>
</feature>
<keyword evidence="1 4" id="KW-0436">Ligase</keyword>
<evidence type="ECO:0000259" key="2">
    <source>
        <dbReference type="Pfam" id="PF00501"/>
    </source>
</evidence>
<dbReference type="Proteomes" id="UP001055286">
    <property type="component" value="Unassembled WGS sequence"/>
</dbReference>
<dbReference type="Gene3D" id="3.30.300.30">
    <property type="match status" value="1"/>
</dbReference>
<evidence type="ECO:0000313" key="4">
    <source>
        <dbReference type="EMBL" id="GJD64631.1"/>
    </source>
</evidence>
<dbReference type="PANTHER" id="PTHR43352:SF1">
    <property type="entry name" value="ANTHRANILATE--COA LIGASE"/>
    <property type="match status" value="1"/>
</dbReference>
<dbReference type="GO" id="GO:0016878">
    <property type="term" value="F:acid-thiol ligase activity"/>
    <property type="evidence" value="ECO:0007669"/>
    <property type="project" value="TreeGrafter"/>
</dbReference>
<evidence type="ECO:0000259" key="3">
    <source>
        <dbReference type="Pfam" id="PF13193"/>
    </source>
</evidence>
<dbReference type="InterPro" id="IPR042099">
    <property type="entry name" value="ANL_N_sf"/>
</dbReference>
<organism evidence="4 5">
    <name type="scientific">Methylobacterium frigidaeris</name>
    <dbReference type="NCBI Taxonomy" id="2038277"/>
    <lineage>
        <taxon>Bacteria</taxon>
        <taxon>Pseudomonadati</taxon>
        <taxon>Pseudomonadota</taxon>
        <taxon>Alphaproteobacteria</taxon>
        <taxon>Hyphomicrobiales</taxon>
        <taxon>Methylobacteriaceae</taxon>
        <taxon>Methylobacterium</taxon>
    </lineage>
</organism>
<proteinExistence type="predicted"/>
<dbReference type="GO" id="GO:0044550">
    <property type="term" value="P:secondary metabolite biosynthetic process"/>
    <property type="evidence" value="ECO:0007669"/>
    <property type="project" value="TreeGrafter"/>
</dbReference>
<dbReference type="EMBL" id="BPQJ01000027">
    <property type="protein sequence ID" value="GJD64631.1"/>
    <property type="molecule type" value="Genomic_DNA"/>
</dbReference>
<dbReference type="InterPro" id="IPR000873">
    <property type="entry name" value="AMP-dep_synth/lig_dom"/>
</dbReference>
<protein>
    <submittedName>
        <fullName evidence="4">Benzoate--CoA ligase</fullName>
    </submittedName>
</protein>
<dbReference type="InterPro" id="IPR025110">
    <property type="entry name" value="AMP-bd_C"/>
</dbReference>
<feature type="domain" description="AMP-binding enzyme C-terminal" evidence="3">
    <location>
        <begin position="484"/>
        <end position="562"/>
    </location>
</feature>
<dbReference type="SUPFAM" id="SSF56801">
    <property type="entry name" value="Acetyl-CoA synthetase-like"/>
    <property type="match status" value="1"/>
</dbReference>
<dbReference type="Pfam" id="PF00501">
    <property type="entry name" value="AMP-binding"/>
    <property type="match status" value="1"/>
</dbReference>
<sequence length="584" mass="62691">MEAAVPETRMPETQIPETSVIAHREAAVANGPGPGGSPWARQPDTFVRDNLPPPDRMPDFINLDRLGYPEHLNATVELVDRHVAEGRGDRVALVGPDVTWTYAELSQMIDRMANVLVDTLGLVPGGRVLLRSANNPTKVALYLAVIKAGGIVVATMPLLRARELTQILDKARIPLALCDAGLIDEMAKAAEGRTEPVRVVTWRGTAGGELGDLLDNASDRFEPPPTRADDPCLLGFTSGTTGLPKATIHYQRDLLVICDCYAREVLRANQDDVFIGSPPLAFTFGLGGLVLFPFRVGARAVLLEKAGPADLAAAIARYRATIVFTAPTAYRAMLGLIGQADLSSLRKCVSAGETLPAPTFHAWLKATGLKLMDGIGATEMLHIFIASPEDEIRPGATGKPVPGYEARVIDEAGQPCPPGMPGRLAVRGPIGCRYLADERQTVYVQDGWNVTGDTYLQDADGYFWFQARNDDMIVSAGYNIAGPEVEASLLAHPAVAECGVVAAPCPERGRIVAAYVVLNPGHTGDEALTKALQEHVKQDLAPYKYPRAVHYVPALPKTESGKLQRFALRRQAEAEAATVQGEPA</sequence>
<name>A0AA37M7K2_9HYPH</name>
<dbReference type="Pfam" id="PF13193">
    <property type="entry name" value="AMP-binding_C"/>
    <property type="match status" value="1"/>
</dbReference>
<dbReference type="PROSITE" id="PS00455">
    <property type="entry name" value="AMP_BINDING"/>
    <property type="match status" value="1"/>
</dbReference>
<evidence type="ECO:0000256" key="1">
    <source>
        <dbReference type="ARBA" id="ARBA00022598"/>
    </source>
</evidence>
<accession>A0AA37M7K2</accession>
<reference evidence="4" key="1">
    <citation type="journal article" date="2016" name="Front. Microbiol.">
        <title>Genome Sequence of the Piezophilic, Mesophilic Sulfate-Reducing Bacterium Desulfovibrio indicus J2T.</title>
        <authorList>
            <person name="Cao J."/>
            <person name="Maignien L."/>
            <person name="Shao Z."/>
            <person name="Alain K."/>
            <person name="Jebbar M."/>
        </authorList>
    </citation>
    <scope>NUCLEOTIDE SEQUENCE</scope>
    <source>
        <strain evidence="4">JCM 32048</strain>
    </source>
</reference>
<evidence type="ECO:0000313" key="5">
    <source>
        <dbReference type="Proteomes" id="UP001055286"/>
    </source>
</evidence>
<dbReference type="PANTHER" id="PTHR43352">
    <property type="entry name" value="ACETYL-COA SYNTHETASE"/>
    <property type="match status" value="1"/>
</dbReference>
<comment type="caution">
    <text evidence="4">The sequence shown here is derived from an EMBL/GenBank/DDBJ whole genome shotgun (WGS) entry which is preliminary data.</text>
</comment>
<dbReference type="AlphaFoldDB" id="A0AA37M7K2"/>
<keyword evidence="5" id="KW-1185">Reference proteome</keyword>
<gene>
    <name evidence="4" type="primary">bclA</name>
    <name evidence="4" type="ORF">MPEAHAMD_4815</name>
</gene>
<reference evidence="4" key="2">
    <citation type="submission" date="2021-08" db="EMBL/GenBank/DDBJ databases">
        <authorList>
            <person name="Tani A."/>
            <person name="Ola A."/>
            <person name="Ogura Y."/>
            <person name="Katsura K."/>
            <person name="Hayashi T."/>
        </authorList>
    </citation>
    <scope>NUCLEOTIDE SEQUENCE</scope>
    <source>
        <strain evidence="4">JCM 32048</strain>
    </source>
</reference>
<dbReference type="InterPro" id="IPR020845">
    <property type="entry name" value="AMP-binding_CS"/>
</dbReference>
<dbReference type="Gene3D" id="3.40.50.12780">
    <property type="entry name" value="N-terminal domain of ligase-like"/>
    <property type="match status" value="1"/>
</dbReference>